<feature type="transmembrane region" description="Helical" evidence="17">
    <location>
        <begin position="638"/>
        <end position="662"/>
    </location>
</feature>
<keyword evidence="6 17" id="KW-0812">Transmembrane</keyword>
<dbReference type="PANTHER" id="PTHR11827:SF73">
    <property type="entry name" value="KAZACHOC, ISOFORM G"/>
    <property type="match status" value="1"/>
</dbReference>
<feature type="transmembrane region" description="Helical" evidence="17">
    <location>
        <begin position="392"/>
        <end position="418"/>
    </location>
</feature>
<comment type="subcellular location">
    <subcellularLocation>
        <location evidence="1">Cell membrane</location>
        <topology evidence="1">Multi-pass membrane protein</topology>
    </subcellularLocation>
</comment>
<dbReference type="NCBIfam" id="TIGR00930">
    <property type="entry name" value="2a30"/>
    <property type="match status" value="1"/>
</dbReference>
<gene>
    <name evidence="20" type="ORF">ODALV1_LOCUS1013</name>
</gene>
<keyword evidence="8" id="KW-0630">Potassium</keyword>
<feature type="compositionally biased region" description="Low complexity" evidence="16">
    <location>
        <begin position="12"/>
        <end position="26"/>
    </location>
</feature>
<evidence type="ECO:0000256" key="4">
    <source>
        <dbReference type="ARBA" id="ARBA00022538"/>
    </source>
</evidence>
<evidence type="ECO:0000256" key="3">
    <source>
        <dbReference type="ARBA" id="ARBA00022475"/>
    </source>
</evidence>
<feature type="compositionally biased region" description="Acidic residues" evidence="16">
    <location>
        <begin position="1178"/>
        <end position="1206"/>
    </location>
</feature>
<feature type="transmembrane region" description="Helical" evidence="17">
    <location>
        <begin position="462"/>
        <end position="483"/>
    </location>
</feature>
<keyword evidence="12" id="KW-0325">Glycoprotein</keyword>
<dbReference type="Pfam" id="PF03522">
    <property type="entry name" value="SLC12"/>
    <property type="match status" value="2"/>
</dbReference>
<proteinExistence type="inferred from homology"/>
<keyword evidence="4" id="KW-0633">Potassium transport</keyword>
<feature type="region of interest" description="Disordered" evidence="16">
    <location>
        <begin position="1"/>
        <end position="36"/>
    </location>
</feature>
<feature type="domain" description="Amino acid permease/ SLC12A" evidence="18">
    <location>
        <begin position="313"/>
        <end position="506"/>
    </location>
</feature>
<evidence type="ECO:0000256" key="13">
    <source>
        <dbReference type="ARBA" id="ARBA00023214"/>
    </source>
</evidence>
<feature type="compositionally biased region" description="Basic and acidic residues" evidence="16">
    <location>
        <begin position="1167"/>
        <end position="1177"/>
    </location>
</feature>
<dbReference type="EMBL" id="CAXLJM020000004">
    <property type="protein sequence ID" value="CAL8069974.1"/>
    <property type="molecule type" value="Genomic_DNA"/>
</dbReference>
<keyword evidence="7" id="KW-0769">Symport</keyword>
<evidence type="ECO:0000256" key="7">
    <source>
        <dbReference type="ARBA" id="ARBA00022847"/>
    </source>
</evidence>
<dbReference type="Gene3D" id="1.20.1740.10">
    <property type="entry name" value="Amino acid/polyamine transporter I"/>
    <property type="match status" value="1"/>
</dbReference>
<comment type="caution">
    <text evidence="20">The sequence shown here is derived from an EMBL/GenBank/DDBJ whole genome shotgun (WGS) entry which is preliminary data.</text>
</comment>
<accession>A0ABP1PNF6</accession>
<organism evidence="20 21">
    <name type="scientific">Orchesella dallaii</name>
    <dbReference type="NCBI Taxonomy" id="48710"/>
    <lineage>
        <taxon>Eukaryota</taxon>
        <taxon>Metazoa</taxon>
        <taxon>Ecdysozoa</taxon>
        <taxon>Arthropoda</taxon>
        <taxon>Hexapoda</taxon>
        <taxon>Collembola</taxon>
        <taxon>Entomobryomorpha</taxon>
        <taxon>Entomobryoidea</taxon>
        <taxon>Orchesellidae</taxon>
        <taxon>Orchesellinae</taxon>
        <taxon>Orchesella</taxon>
    </lineage>
</organism>
<keyword evidence="13" id="KW-0868">Chloride</keyword>
<comment type="catalytic activity">
    <reaction evidence="15">
        <text>K(+)(in) + chloride(in) = K(+)(out) + chloride(out)</text>
        <dbReference type="Rhea" id="RHEA:72427"/>
        <dbReference type="ChEBI" id="CHEBI:17996"/>
        <dbReference type="ChEBI" id="CHEBI:29103"/>
    </reaction>
</comment>
<keyword evidence="10" id="KW-0406">Ion transport</keyword>
<feature type="transmembrane region" description="Helical" evidence="17">
    <location>
        <begin position="767"/>
        <end position="788"/>
    </location>
</feature>
<keyword evidence="5" id="KW-0597">Phosphoprotein</keyword>
<feature type="domain" description="Amino acid permease/ SLC12A" evidence="18">
    <location>
        <begin position="588"/>
        <end position="881"/>
    </location>
</feature>
<reference evidence="20 21" key="1">
    <citation type="submission" date="2024-08" db="EMBL/GenBank/DDBJ databases">
        <authorList>
            <person name="Cucini C."/>
            <person name="Frati F."/>
        </authorList>
    </citation>
    <scope>NUCLEOTIDE SEQUENCE [LARGE SCALE GENOMIC DNA]</scope>
</reference>
<feature type="transmembrane region" description="Helical" evidence="17">
    <location>
        <begin position="800"/>
        <end position="817"/>
    </location>
</feature>
<dbReference type="Pfam" id="PF00324">
    <property type="entry name" value="AA_permease"/>
    <property type="match status" value="2"/>
</dbReference>
<evidence type="ECO:0008006" key="22">
    <source>
        <dbReference type="Google" id="ProtNLM"/>
    </source>
</evidence>
<sequence>MISKPSGLSPRTIESSSINASETSSSFLSPPQVNSLHSGNSGGSFNSAYLGLTPSSYSSTLVNSYSSAYWDCSDLISLECSFRSESQQHQITPASSSNTLCEQVELNSIKTDEILSDKRTGEYRKRDRERKRKKRGVVYRDIGLPEAEESQTSDEVPSVINIPLAIHSELKEVQVEQGCSISTQTSDEFYEQYYRDKVVASVGDLVKAPHKSSSDMDDTKISIEANHGGGQTINDENIEQTTHKHHYGILNHLFGGDDGTGHLLLPNVLHSLANYSNTIPAASTGTDAGGAEEGAAPPQPAKGGANMGTFIGVYLPCIQNIFGVILFIRLTWVVGTAGAVCGFLIVLMCCCITMLTAISMSAIATNGVVPAGGSYFMISRSLGPEFGGAVGILFYIGTTLAGAMYIVGAIEILITYIAPQLSIFGDTTIPENMYNNYRVFGTGLLCVIGLVVYVGVKFVNKFAGVALACVISSIFAVYVGLFVNFNGNDKLPMCVLGTRLIQQDGAGNCTKEPGSALYNQFCRPHEFNGVVCDEYFEKHNVSIVNGIKGLSSGVFFDNVWASFAEKDQILAKSFNDEDILPSTTAYSNGTVTKNVYNQVIVDITTTFTILVGIFFPSVTGIMAGSNRSGDLADAQKSIPIGTICAILTTSFVYLSCIFLFAGTVDNLLLRDKFGQSIGGRLVVANIAWPNEWVILIGSLLSTIGAGLQSLTGAPRLLQAIARDGIIPVLEPFCVSSSRGEPTRALILTLCICECGVLLGNVDYLAPLLSMFFLMCYGFVNLACAVQTLLKTPNWRPRFKYYHWMLSFLGLALCITVMFMTSWYYALLAMGIAGCIYKYIEYRGAEKEWGDGIRGLNLSAARFSLLRLEETPPHTKNWRPQIMILVKLNEDLTPKHKKLFAFASQLKAGKGLTISVSVLEGEFQKNVGEAAAARQSLRRLMDEERVKGFVDVLCSPDITMGMNCLIQTTGLGGLKPNTVMIGWPSGWRQKADEKTFIRAIRSVAAAKMALLVPKGIHFYPDSMDRVSGNIDIWWIVHDGGLLMLLPFLLKQHRTWKYCKMRIFTVAQIEDNSIQMKKDLKAFLYALRIDADVEVVEMMNSDISAYTYERTLLMEQRNQMLKELNLTKKRRRSMVETLVEQHSFDEKSPLVDREVVGNTIPEENENETGVEKNKVRFAEENGEEQAPEAESEEVSEEASGAEEAEEKQEEPAAPPPPEIQQEREPIKKLLDIKPDQDNVRRMHTAVKLNEVIVTKSHDAKLVIINLPSPPRSNSPESEANYMEFLEVLTEGLDRVLMVRGGGREVITIYS</sequence>
<evidence type="ECO:0000256" key="14">
    <source>
        <dbReference type="ARBA" id="ARBA00046331"/>
    </source>
</evidence>
<name>A0ABP1PNF6_9HEXA</name>
<evidence type="ECO:0000259" key="18">
    <source>
        <dbReference type="Pfam" id="PF00324"/>
    </source>
</evidence>
<feature type="transmembrane region" description="Helical" evidence="17">
    <location>
        <begin position="599"/>
        <end position="618"/>
    </location>
</feature>
<comment type="similarity">
    <text evidence="14">Belongs to the SLC12A transporter family. K/Cl co-transporter subfamily.</text>
</comment>
<evidence type="ECO:0000256" key="9">
    <source>
        <dbReference type="ARBA" id="ARBA00022989"/>
    </source>
</evidence>
<feature type="transmembrane region" description="Helical" evidence="17">
    <location>
        <begin position="439"/>
        <end position="456"/>
    </location>
</feature>
<dbReference type="InterPro" id="IPR018491">
    <property type="entry name" value="SLC12_C"/>
</dbReference>
<evidence type="ECO:0000256" key="1">
    <source>
        <dbReference type="ARBA" id="ARBA00004651"/>
    </source>
</evidence>
<evidence type="ECO:0000256" key="12">
    <source>
        <dbReference type="ARBA" id="ARBA00023180"/>
    </source>
</evidence>
<dbReference type="PRINTS" id="PR01081">
    <property type="entry name" value="KCLTRNSPORT"/>
</dbReference>
<feature type="region of interest" description="Disordered" evidence="16">
    <location>
        <begin position="1148"/>
        <end position="1222"/>
    </location>
</feature>
<feature type="domain" description="SLC12A transporter C-terminal" evidence="19">
    <location>
        <begin position="897"/>
        <end position="1009"/>
    </location>
</feature>
<evidence type="ECO:0000256" key="5">
    <source>
        <dbReference type="ARBA" id="ARBA00022553"/>
    </source>
</evidence>
<dbReference type="Proteomes" id="UP001642540">
    <property type="component" value="Unassembled WGS sequence"/>
</dbReference>
<dbReference type="PANTHER" id="PTHR11827">
    <property type="entry name" value="SOLUTE CARRIER FAMILY 12, CATION COTRANSPORTERS"/>
    <property type="match status" value="1"/>
</dbReference>
<evidence type="ECO:0000256" key="6">
    <source>
        <dbReference type="ARBA" id="ARBA00022692"/>
    </source>
</evidence>
<evidence type="ECO:0000313" key="21">
    <source>
        <dbReference type="Proteomes" id="UP001642540"/>
    </source>
</evidence>
<evidence type="ECO:0000256" key="17">
    <source>
        <dbReference type="SAM" id="Phobius"/>
    </source>
</evidence>
<feature type="compositionally biased region" description="Polar residues" evidence="16">
    <location>
        <begin position="27"/>
        <end position="36"/>
    </location>
</feature>
<keyword evidence="3" id="KW-1003">Cell membrane</keyword>
<evidence type="ECO:0000256" key="16">
    <source>
        <dbReference type="SAM" id="MobiDB-lite"/>
    </source>
</evidence>
<evidence type="ECO:0000256" key="11">
    <source>
        <dbReference type="ARBA" id="ARBA00023136"/>
    </source>
</evidence>
<evidence type="ECO:0000256" key="15">
    <source>
        <dbReference type="ARBA" id="ARBA00047825"/>
    </source>
</evidence>
<feature type="transmembrane region" description="Helical" evidence="17">
    <location>
        <begin position="307"/>
        <end position="328"/>
    </location>
</feature>
<feature type="domain" description="SLC12A transporter C-terminal" evidence="19">
    <location>
        <begin position="1026"/>
        <end position="1308"/>
    </location>
</feature>
<evidence type="ECO:0000256" key="8">
    <source>
        <dbReference type="ARBA" id="ARBA00022958"/>
    </source>
</evidence>
<evidence type="ECO:0000256" key="10">
    <source>
        <dbReference type="ARBA" id="ARBA00023065"/>
    </source>
</evidence>
<keyword evidence="2" id="KW-0813">Transport</keyword>
<dbReference type="InterPro" id="IPR000076">
    <property type="entry name" value="KCL_cotranspt"/>
</dbReference>
<protein>
    <recommendedName>
        <fullName evidence="22">Solute carrier family 12 member 6</fullName>
    </recommendedName>
</protein>
<keyword evidence="11 17" id="KW-0472">Membrane</keyword>
<evidence type="ECO:0000256" key="2">
    <source>
        <dbReference type="ARBA" id="ARBA00022448"/>
    </source>
</evidence>
<evidence type="ECO:0000313" key="20">
    <source>
        <dbReference type="EMBL" id="CAL8069974.1"/>
    </source>
</evidence>
<dbReference type="InterPro" id="IPR004842">
    <property type="entry name" value="SLC12A_fam"/>
</dbReference>
<dbReference type="InterPro" id="IPR004841">
    <property type="entry name" value="AA-permease/SLC12A_dom"/>
</dbReference>
<evidence type="ECO:0000259" key="19">
    <source>
        <dbReference type="Pfam" id="PF03522"/>
    </source>
</evidence>
<keyword evidence="21" id="KW-1185">Reference proteome</keyword>
<feature type="transmembrane region" description="Helical" evidence="17">
    <location>
        <begin position="340"/>
        <end position="364"/>
    </location>
</feature>
<keyword evidence="9 17" id="KW-1133">Transmembrane helix</keyword>